<comment type="caution">
    <text evidence="3">The sequence shown here is derived from an EMBL/GenBank/DDBJ whole genome shotgun (WGS) entry which is preliminary data.</text>
</comment>
<dbReference type="InterPro" id="IPR051325">
    <property type="entry name" value="Nudix_hydrolase_domain"/>
</dbReference>
<dbReference type="PANTHER" id="PTHR21340">
    <property type="entry name" value="DIADENOSINE 5,5-P1,P4-TETRAPHOSPHATE PYROPHOSPHOHYDROLASE MUTT"/>
    <property type="match status" value="1"/>
</dbReference>
<dbReference type="PANTHER" id="PTHR21340:SF7">
    <property type="entry name" value="NUDIX HYDROLASE DOMAIN-CONTAINING PROTEIN"/>
    <property type="match status" value="1"/>
</dbReference>
<dbReference type="PROSITE" id="PS00893">
    <property type="entry name" value="NUDIX_BOX"/>
    <property type="match status" value="1"/>
</dbReference>
<dbReference type="Proteomes" id="UP001595993">
    <property type="component" value="Unassembled WGS sequence"/>
</dbReference>
<dbReference type="InterPro" id="IPR020084">
    <property type="entry name" value="NUDIX_hydrolase_CS"/>
</dbReference>
<dbReference type="CDD" id="cd04662">
    <property type="entry name" value="NUDIX_Hydrolase"/>
    <property type="match status" value="1"/>
</dbReference>
<protein>
    <submittedName>
        <fullName evidence="3">NUDIX domain-containing protein</fullName>
    </submittedName>
</protein>
<evidence type="ECO:0000313" key="4">
    <source>
        <dbReference type="Proteomes" id="UP001595993"/>
    </source>
</evidence>
<accession>A0ABV9FYE5</accession>
<evidence type="ECO:0000259" key="2">
    <source>
        <dbReference type="PROSITE" id="PS51462"/>
    </source>
</evidence>
<dbReference type="PROSITE" id="PS51462">
    <property type="entry name" value="NUDIX"/>
    <property type="match status" value="1"/>
</dbReference>
<feature type="domain" description="Nudix hydrolase" evidence="2">
    <location>
        <begin position="2"/>
        <end position="151"/>
    </location>
</feature>
<dbReference type="RefSeq" id="WP_381191744.1">
    <property type="nucleotide sequence ID" value="NZ_JBHSFE010000005.1"/>
</dbReference>
<evidence type="ECO:0000313" key="3">
    <source>
        <dbReference type="EMBL" id="MFC4607038.1"/>
    </source>
</evidence>
<dbReference type="SUPFAM" id="SSF55811">
    <property type="entry name" value="Nudix"/>
    <property type="match status" value="1"/>
</dbReference>
<proteinExistence type="predicted"/>
<keyword evidence="4" id="KW-1185">Reference proteome</keyword>
<gene>
    <name evidence="3" type="ORF">ACFO9E_04260</name>
</gene>
<name>A0ABV9FYE5_9ACTN</name>
<reference evidence="4" key="1">
    <citation type="journal article" date="2019" name="Int. J. Syst. Evol. Microbiol.">
        <title>The Global Catalogue of Microorganisms (GCM) 10K type strain sequencing project: providing services to taxonomists for standard genome sequencing and annotation.</title>
        <authorList>
            <consortium name="The Broad Institute Genomics Platform"/>
            <consortium name="The Broad Institute Genome Sequencing Center for Infectious Disease"/>
            <person name="Wu L."/>
            <person name="Ma J."/>
        </authorList>
    </citation>
    <scope>NUCLEOTIDE SEQUENCE [LARGE SCALE GENOMIC DNA]</scope>
    <source>
        <strain evidence="4">CGMCC 4.7139</strain>
    </source>
</reference>
<dbReference type="InterPro" id="IPR015797">
    <property type="entry name" value="NUDIX_hydrolase-like_dom_sf"/>
</dbReference>
<dbReference type="Gene3D" id="3.90.79.10">
    <property type="entry name" value="Nucleoside Triphosphate Pyrophosphohydrolase"/>
    <property type="match status" value="1"/>
</dbReference>
<keyword evidence="1" id="KW-0378">Hydrolase</keyword>
<sequence length="158" mass="17391">MAAKRSAGLLLFRRRGTDTEVLVGHMGGPFWQSRDEGAWSVPKGEYTPEEEPMAAARREFVEELGVSPPDGEWLSLGEARQSGGKIVTVWALEGDLDTDLVEPGTFVMEWPRGSGRMQEFPEIDRAEWMSVAEAGGKLVTGQRVFLDRLEELLVSGPG</sequence>
<evidence type="ECO:0000256" key="1">
    <source>
        <dbReference type="ARBA" id="ARBA00022801"/>
    </source>
</evidence>
<dbReference type="Pfam" id="PF00293">
    <property type="entry name" value="NUDIX"/>
    <property type="match status" value="1"/>
</dbReference>
<organism evidence="3 4">
    <name type="scientific">Streptomyces maoxianensis</name>
    <dbReference type="NCBI Taxonomy" id="1459942"/>
    <lineage>
        <taxon>Bacteria</taxon>
        <taxon>Bacillati</taxon>
        <taxon>Actinomycetota</taxon>
        <taxon>Actinomycetes</taxon>
        <taxon>Kitasatosporales</taxon>
        <taxon>Streptomycetaceae</taxon>
        <taxon>Streptomyces</taxon>
    </lineage>
</organism>
<dbReference type="EMBL" id="JBHSFE010000005">
    <property type="protein sequence ID" value="MFC4607038.1"/>
    <property type="molecule type" value="Genomic_DNA"/>
</dbReference>
<dbReference type="InterPro" id="IPR000086">
    <property type="entry name" value="NUDIX_hydrolase_dom"/>
</dbReference>